<organism evidence="1">
    <name type="scientific">bioreactor metagenome</name>
    <dbReference type="NCBI Taxonomy" id="1076179"/>
    <lineage>
        <taxon>unclassified sequences</taxon>
        <taxon>metagenomes</taxon>
        <taxon>ecological metagenomes</taxon>
    </lineage>
</organism>
<dbReference type="EMBL" id="VSSQ01005220">
    <property type="protein sequence ID" value="MPM28313.1"/>
    <property type="molecule type" value="Genomic_DNA"/>
</dbReference>
<proteinExistence type="predicted"/>
<protein>
    <submittedName>
        <fullName evidence="1">Uncharacterized protein</fullName>
    </submittedName>
</protein>
<comment type="caution">
    <text evidence="1">The sequence shown here is derived from an EMBL/GenBank/DDBJ whole genome shotgun (WGS) entry which is preliminary data.</text>
</comment>
<sequence>MVIKDKLLYFGVFRSDGASLLTNISKEKQVVNEFYFSIESILKSQGNLIYEKKTSIDLLKETTYMQYIMGHDLRWIIGNINELFMPEDLFTEISEEIFGYDKNILNKLRKINIFLQNITYKSDLKVLIYESEISKYISSGELSFFNIPIKLTVKQRERHLKFLEKIMKESKGIDVRMIEGKIVDEINNEENPSIFLSKNLKIIKMNMDDKMNGYAIATDDNLKNICDDLFNIIWEEKSNLVSRDKDYILDRISKAIDYMKIINEKF</sequence>
<evidence type="ECO:0000313" key="1">
    <source>
        <dbReference type="EMBL" id="MPM28313.1"/>
    </source>
</evidence>
<reference evidence="1" key="1">
    <citation type="submission" date="2019-08" db="EMBL/GenBank/DDBJ databases">
        <authorList>
            <person name="Kucharzyk K."/>
            <person name="Murdoch R.W."/>
            <person name="Higgins S."/>
            <person name="Loffler F."/>
        </authorList>
    </citation>
    <scope>NUCLEOTIDE SEQUENCE</scope>
</reference>
<gene>
    <name evidence="1" type="ORF">SDC9_74834</name>
</gene>
<name>A0A644YP86_9ZZZZ</name>
<accession>A0A644YP86</accession>
<dbReference type="AlphaFoldDB" id="A0A644YP86"/>